<name>A0A8H9NS35_9ENTR</name>
<protein>
    <submittedName>
        <fullName evidence="1">Tail fiber assembly protein</fullName>
    </submittedName>
</protein>
<reference evidence="1" key="2">
    <citation type="submission" date="2020-11" db="EMBL/GenBank/DDBJ databases">
        <authorList>
            <consortium name="NCBI Pathogen Detection Project"/>
        </authorList>
    </citation>
    <scope>NUCLEOTIDE SEQUENCE</scope>
    <source>
        <strain evidence="1">YDC697-2</strain>
    </source>
</reference>
<dbReference type="PANTHER" id="PTHR34413:SF1">
    <property type="entry name" value="CYTOPLASMIC PROTEIN"/>
    <property type="match status" value="1"/>
</dbReference>
<dbReference type="AlphaFoldDB" id="A0A8H9NS35"/>
<organism evidence="1">
    <name type="scientific">Citrobacter farmeri</name>
    <dbReference type="NCBI Taxonomy" id="67824"/>
    <lineage>
        <taxon>Bacteria</taxon>
        <taxon>Pseudomonadati</taxon>
        <taxon>Pseudomonadota</taxon>
        <taxon>Gammaproteobacteria</taxon>
        <taxon>Enterobacterales</taxon>
        <taxon>Enterobacteriaceae</taxon>
        <taxon>Citrobacter</taxon>
    </lineage>
</organism>
<dbReference type="InterPro" id="IPR051220">
    <property type="entry name" value="TFA_Chaperone"/>
</dbReference>
<dbReference type="Pfam" id="PF02413">
    <property type="entry name" value="Caudo_TAP"/>
    <property type="match status" value="1"/>
</dbReference>
<dbReference type="PANTHER" id="PTHR34413">
    <property type="entry name" value="PROPHAGE TAIL FIBER ASSEMBLY PROTEIN HOMOLOG TFAE-RELATED-RELATED"/>
    <property type="match status" value="1"/>
</dbReference>
<comment type="caution">
    <text evidence="1">The sequence shown here is derived from an EMBL/GenBank/DDBJ whole genome shotgun (WGS) entry which is preliminary data.</text>
</comment>
<dbReference type="EMBL" id="DACSDU010000002">
    <property type="protein sequence ID" value="HAT1584476.1"/>
    <property type="molecule type" value="Genomic_DNA"/>
</dbReference>
<evidence type="ECO:0000313" key="1">
    <source>
        <dbReference type="EMBL" id="HAT1584476.1"/>
    </source>
</evidence>
<gene>
    <name evidence="1" type="ORF">I8Y00_000778</name>
</gene>
<accession>A0A8H9NS35</accession>
<reference evidence="1" key="1">
    <citation type="journal article" date="2018" name="Genome Biol.">
        <title>SKESA: strategic k-mer extension for scrupulous assemblies.</title>
        <authorList>
            <person name="Souvorov A."/>
            <person name="Agarwala R."/>
            <person name="Lipman D.J."/>
        </authorList>
    </citation>
    <scope>NUCLEOTIDE SEQUENCE</scope>
    <source>
        <strain evidence="1">YDC697-2</strain>
    </source>
</reference>
<dbReference type="InterPro" id="IPR003458">
    <property type="entry name" value="Phage_T4_Gp38_tail_assem"/>
</dbReference>
<dbReference type="Proteomes" id="UP000864563">
    <property type="component" value="Unassembled WGS sequence"/>
</dbReference>
<sequence length="150" mass="16818">MDKTFNYVFSPTSNLFYPVALRADYEKASSWPADPVGVSDEIYFEYSVIPPEGKIRRSDANGMPCWIDAPSKSKEELVADAEKVRQVLIAQANDYINSKQWPGKVAIGRLKGDELAQYNLWLDYLDALEAVDTSGAPDIEWPKQPVSQAK</sequence>
<proteinExistence type="predicted"/>